<feature type="compositionally biased region" description="Basic and acidic residues" evidence="1">
    <location>
        <begin position="142"/>
        <end position="153"/>
    </location>
</feature>
<dbReference type="Proteomes" id="UP000585474">
    <property type="component" value="Unassembled WGS sequence"/>
</dbReference>
<protein>
    <submittedName>
        <fullName evidence="2">Uncharacterized protein</fullName>
    </submittedName>
</protein>
<dbReference type="AlphaFoldDB" id="A0A7J0DP23"/>
<name>A0A7J0DP23_9ERIC</name>
<dbReference type="OrthoDB" id="1110856at2759"/>
<feature type="region of interest" description="Disordered" evidence="1">
    <location>
        <begin position="54"/>
        <end position="86"/>
    </location>
</feature>
<gene>
    <name evidence="2" type="ORF">Acr_00g0055830</name>
</gene>
<sequence>MIISSWNIRGLNMPLKQNGILKYLKRNRVRWLVEVEVMENGPVVGHIKENCKKKQNNPTKAASKAVVSPTESTEQVPPEDEREKSLQGWILKQSKHSKAKTGVIAEGNGTGPSNALPSIPEILEIEDSPKSIPEQGPQYASETKRNFEVSKEEQGEMAKKKLRGWRVANNLSQHSNGRILIIWKEDVVHLEIEEETDQAIHCLATCKSSDTSFSISFIYAYNTIVGRRPLWENLRSPGVQSKGLQVGCNRVELLLIIGDKDEEIRTALFSIGEDKAPGLDGFSSCFFKRSWDIVGSDFTAVVKEFFSSGQILK</sequence>
<reference evidence="3" key="1">
    <citation type="submission" date="2019-07" db="EMBL/GenBank/DDBJ databases">
        <title>De Novo Assembly of kiwifruit Actinidia rufa.</title>
        <authorList>
            <person name="Sugita-Konishi S."/>
            <person name="Sato K."/>
            <person name="Mori E."/>
            <person name="Abe Y."/>
            <person name="Kisaki G."/>
            <person name="Hamano K."/>
            <person name="Suezawa K."/>
            <person name="Otani M."/>
            <person name="Fukuda T."/>
            <person name="Manabe T."/>
            <person name="Gomi K."/>
            <person name="Tabuchi M."/>
            <person name="Akimitsu K."/>
            <person name="Kataoka I."/>
        </authorList>
    </citation>
    <scope>NUCLEOTIDE SEQUENCE [LARGE SCALE GENOMIC DNA]</scope>
    <source>
        <strain evidence="3">cv. Fuchu</strain>
    </source>
</reference>
<accession>A0A7J0DP23</accession>
<evidence type="ECO:0000313" key="3">
    <source>
        <dbReference type="Proteomes" id="UP000585474"/>
    </source>
</evidence>
<dbReference type="EMBL" id="BJWL01000301">
    <property type="protein sequence ID" value="GFS38119.1"/>
    <property type="molecule type" value="Genomic_DNA"/>
</dbReference>
<keyword evidence="3" id="KW-1185">Reference proteome</keyword>
<comment type="caution">
    <text evidence="2">The sequence shown here is derived from an EMBL/GenBank/DDBJ whole genome shotgun (WGS) entry which is preliminary data.</text>
</comment>
<evidence type="ECO:0000313" key="2">
    <source>
        <dbReference type="EMBL" id="GFS38119.1"/>
    </source>
</evidence>
<feature type="region of interest" description="Disordered" evidence="1">
    <location>
        <begin position="129"/>
        <end position="153"/>
    </location>
</feature>
<organism evidence="2 3">
    <name type="scientific">Actinidia rufa</name>
    <dbReference type="NCBI Taxonomy" id="165716"/>
    <lineage>
        <taxon>Eukaryota</taxon>
        <taxon>Viridiplantae</taxon>
        <taxon>Streptophyta</taxon>
        <taxon>Embryophyta</taxon>
        <taxon>Tracheophyta</taxon>
        <taxon>Spermatophyta</taxon>
        <taxon>Magnoliopsida</taxon>
        <taxon>eudicotyledons</taxon>
        <taxon>Gunneridae</taxon>
        <taxon>Pentapetalae</taxon>
        <taxon>asterids</taxon>
        <taxon>Ericales</taxon>
        <taxon>Actinidiaceae</taxon>
        <taxon>Actinidia</taxon>
    </lineage>
</organism>
<evidence type="ECO:0000256" key="1">
    <source>
        <dbReference type="SAM" id="MobiDB-lite"/>
    </source>
</evidence>
<proteinExistence type="predicted"/>